<name>A0A3A1Y6E7_9GAMM</name>
<feature type="chain" id="PRO_5017345456" description="DUF4476 domain-containing protein" evidence="1">
    <location>
        <begin position="24"/>
        <end position="126"/>
    </location>
</feature>
<reference evidence="2 3" key="1">
    <citation type="submission" date="2017-08" db="EMBL/GenBank/DDBJ databases">
        <title>Reclassification of Bisgaard taxon 37 and 44.</title>
        <authorList>
            <person name="Christensen H."/>
        </authorList>
    </citation>
    <scope>NUCLEOTIDE SEQUENCE [LARGE SCALE GENOMIC DNA]</scope>
    <source>
        <strain evidence="2 3">B96_3</strain>
    </source>
</reference>
<organism evidence="2 3">
    <name type="scientific">Psittacicella hinzii</name>
    <dbReference type="NCBI Taxonomy" id="2028575"/>
    <lineage>
        <taxon>Bacteria</taxon>
        <taxon>Pseudomonadati</taxon>
        <taxon>Pseudomonadota</taxon>
        <taxon>Gammaproteobacteria</taxon>
        <taxon>Pasteurellales</taxon>
        <taxon>Psittacicellaceae</taxon>
        <taxon>Psittacicella</taxon>
    </lineage>
</organism>
<proteinExistence type="predicted"/>
<keyword evidence="3" id="KW-1185">Reference proteome</keyword>
<feature type="signal peptide" evidence="1">
    <location>
        <begin position="1"/>
        <end position="23"/>
    </location>
</feature>
<evidence type="ECO:0000256" key="1">
    <source>
        <dbReference type="SAM" id="SignalP"/>
    </source>
</evidence>
<evidence type="ECO:0000313" key="2">
    <source>
        <dbReference type="EMBL" id="RIY32876.1"/>
    </source>
</evidence>
<sequence length="126" mass="14183">MNIFKKVLLVTLVTLASVSLATAKLDSSLSLNTYTIKPAIGKTTSDTYQNNIQKVSLSDSELESMMRDYSLDAYTRNKAVLVLAMRYVDRSNYGHARRVLTYFNHSGADSDQLRAYDTLRKLAYSN</sequence>
<protein>
    <recommendedName>
        <fullName evidence="4">DUF4476 domain-containing protein</fullName>
    </recommendedName>
</protein>
<dbReference type="AlphaFoldDB" id="A0A3A1Y6E7"/>
<evidence type="ECO:0000313" key="3">
    <source>
        <dbReference type="Proteomes" id="UP000265691"/>
    </source>
</evidence>
<accession>A0A3A1Y6E7</accession>
<gene>
    <name evidence="2" type="ORF">CKF54_04070</name>
</gene>
<dbReference type="Proteomes" id="UP000265691">
    <property type="component" value="Unassembled WGS sequence"/>
</dbReference>
<evidence type="ECO:0008006" key="4">
    <source>
        <dbReference type="Google" id="ProtNLM"/>
    </source>
</evidence>
<comment type="caution">
    <text evidence="2">The sequence shown here is derived from an EMBL/GenBank/DDBJ whole genome shotgun (WGS) entry which is preliminary data.</text>
</comment>
<keyword evidence="1" id="KW-0732">Signal</keyword>
<dbReference type="EMBL" id="NRHC01000043">
    <property type="protein sequence ID" value="RIY32876.1"/>
    <property type="molecule type" value="Genomic_DNA"/>
</dbReference>
<dbReference type="RefSeq" id="WP_119525038.1">
    <property type="nucleotide sequence ID" value="NZ_NRHC01000043.1"/>
</dbReference>